<gene>
    <name evidence="2" type="ORF">LTR24_010162</name>
</gene>
<sequence length="546" mass="61432">MSETVQDAAPVMVAEREPVGPAHQTHPETKALEREPHPQANGQDNRVNGSNKVNGHADKGDHAEGGQGVVITDPADLPEDKKKKKKKRNKPASKRGLGKPTGMEQFFADTPMTPAEHAEEQQLYDLEISSLDRLLTAIQRFERTRRLSNERRDIFYKWLHYGGIKVGPSVGVGGQDQTEMDKDQVATALSRVQIPNELREALESTASDDAKYAIDFRGCMRSFLSRSAPVLFGFDTRDKVELVTTTTERFLDYLMQHDVCPEFNDEVLETRNLCREATDEMWSCAEAQRWLPGQFNMACSTLYGSLGQNFDGTTVWGGDTQDGSAVFVGLTDEEADTIMRYTVAGAADQDVYEKYFQLSLAEDDEGELEVVKVIEGQGFEIIDLQDPTADCKDFYKANCATYRPPGRVVARAWKDPEAAPEDLTAEEKKAAESEQSPSEVYVFFVEEIVLQHLSVGQRILATVRQLNCGIWFFDEFTKIYPEFDLYLLNELMEDYKEPRYFPNAYVPGAPGWNTVQKGDERADRCHDDVEVQDLDANGIDQDVIKE</sequence>
<feature type="compositionally biased region" description="Basic residues" evidence="1">
    <location>
        <begin position="82"/>
        <end position="97"/>
    </location>
</feature>
<evidence type="ECO:0000313" key="3">
    <source>
        <dbReference type="Proteomes" id="UP001345013"/>
    </source>
</evidence>
<feature type="compositionally biased region" description="Basic and acidic residues" evidence="1">
    <location>
        <begin position="25"/>
        <end position="37"/>
    </location>
</feature>
<feature type="compositionally biased region" description="Polar residues" evidence="1">
    <location>
        <begin position="40"/>
        <end position="53"/>
    </location>
</feature>
<feature type="compositionally biased region" description="Basic and acidic residues" evidence="1">
    <location>
        <begin position="55"/>
        <end position="64"/>
    </location>
</feature>
<comment type="caution">
    <text evidence="2">The sequence shown here is derived from an EMBL/GenBank/DDBJ whole genome shotgun (WGS) entry which is preliminary data.</text>
</comment>
<reference evidence="2 3" key="1">
    <citation type="submission" date="2023-08" db="EMBL/GenBank/DDBJ databases">
        <title>Black Yeasts Isolated from many extreme environments.</title>
        <authorList>
            <person name="Coleine C."/>
            <person name="Stajich J.E."/>
            <person name="Selbmann L."/>
        </authorList>
    </citation>
    <scope>NUCLEOTIDE SEQUENCE [LARGE SCALE GENOMIC DNA]</scope>
    <source>
        <strain evidence="2 3">CCFEE 5885</strain>
    </source>
</reference>
<dbReference type="Pfam" id="PF09692">
    <property type="entry name" value="Arb1"/>
    <property type="match status" value="1"/>
</dbReference>
<evidence type="ECO:0000313" key="2">
    <source>
        <dbReference type="EMBL" id="KAK5074514.1"/>
    </source>
</evidence>
<dbReference type="InterPro" id="IPR018606">
    <property type="entry name" value="Arb1"/>
</dbReference>
<dbReference type="EMBL" id="JAVRRG010000282">
    <property type="protein sequence ID" value="KAK5074514.1"/>
    <property type="molecule type" value="Genomic_DNA"/>
</dbReference>
<dbReference type="Proteomes" id="UP001345013">
    <property type="component" value="Unassembled WGS sequence"/>
</dbReference>
<protein>
    <submittedName>
        <fullName evidence="2">Uncharacterized protein</fullName>
    </submittedName>
</protein>
<evidence type="ECO:0000256" key="1">
    <source>
        <dbReference type="SAM" id="MobiDB-lite"/>
    </source>
</evidence>
<accession>A0ABR0JV27</accession>
<keyword evidence="3" id="KW-1185">Reference proteome</keyword>
<feature type="region of interest" description="Disordered" evidence="1">
    <location>
        <begin position="1"/>
        <end position="107"/>
    </location>
</feature>
<organism evidence="2 3">
    <name type="scientific">Lithohypha guttulata</name>
    <dbReference type="NCBI Taxonomy" id="1690604"/>
    <lineage>
        <taxon>Eukaryota</taxon>
        <taxon>Fungi</taxon>
        <taxon>Dikarya</taxon>
        <taxon>Ascomycota</taxon>
        <taxon>Pezizomycotina</taxon>
        <taxon>Eurotiomycetes</taxon>
        <taxon>Chaetothyriomycetidae</taxon>
        <taxon>Chaetothyriales</taxon>
        <taxon>Trichomeriaceae</taxon>
        <taxon>Lithohypha</taxon>
    </lineage>
</organism>
<name>A0ABR0JV27_9EURO</name>
<proteinExistence type="predicted"/>